<evidence type="ECO:0000256" key="2">
    <source>
        <dbReference type="ARBA" id="ARBA00023125"/>
    </source>
</evidence>
<protein>
    <recommendedName>
        <fullName evidence="4">Putative HTH-type transcriptional regulatory protein CUJ83_07935</fullName>
    </recommendedName>
</protein>
<dbReference type="NCBIfam" id="NF003162">
    <property type="entry name" value="PRK04140.1"/>
    <property type="match status" value="1"/>
</dbReference>
<comment type="caution">
    <text evidence="6">The sequence shown here is derived from an EMBL/GenBank/DDBJ whole genome shotgun (WGS) entry which is preliminary data.</text>
</comment>
<proteinExistence type="inferred from homology"/>
<keyword evidence="3 4" id="KW-0804">Transcription</keyword>
<dbReference type="Proteomes" id="UP001320159">
    <property type="component" value="Unassembled WGS sequence"/>
</dbReference>
<dbReference type="RefSeq" id="WP_230741759.1">
    <property type="nucleotide sequence ID" value="NZ_PGCK01000005.1"/>
</dbReference>
<dbReference type="GO" id="GO:0003677">
    <property type="term" value="F:DNA binding"/>
    <property type="evidence" value="ECO:0007669"/>
    <property type="project" value="UniProtKB-KW"/>
</dbReference>
<dbReference type="InterPro" id="IPR020886">
    <property type="entry name" value="MTH_967-like"/>
</dbReference>
<dbReference type="SUPFAM" id="SSF47413">
    <property type="entry name" value="lambda repressor-like DNA-binding domains"/>
    <property type="match status" value="1"/>
</dbReference>
<name>A0AAP2W7C0_9EURY</name>
<dbReference type="InterPro" id="IPR059051">
    <property type="entry name" value="MTH_967_PDDEXK"/>
</dbReference>
<reference evidence="6 7" key="1">
    <citation type="submission" date="2017-11" db="EMBL/GenBank/DDBJ databases">
        <title>Isolation and Characterization of Family Methanocellaceae Species from Potential Methane Hydrate Area Offshore Southwestern Taiwan.</title>
        <authorList>
            <person name="Zhang W.-L."/>
            <person name="Chen W.-C."/>
            <person name="Lai M.-C."/>
            <person name="Chen S.-C."/>
        </authorList>
    </citation>
    <scope>NUCLEOTIDE SEQUENCE [LARGE SCALE GENOMIC DNA]</scope>
    <source>
        <strain evidence="6 7">CWC-04</strain>
    </source>
</reference>
<evidence type="ECO:0000259" key="5">
    <source>
        <dbReference type="PROSITE" id="PS50943"/>
    </source>
</evidence>
<dbReference type="Pfam" id="PF26553">
    <property type="entry name" value="PDDEXK_19"/>
    <property type="match status" value="1"/>
</dbReference>
<dbReference type="Gene3D" id="1.10.260.40">
    <property type="entry name" value="lambda repressor-like DNA-binding domains"/>
    <property type="match status" value="1"/>
</dbReference>
<dbReference type="EMBL" id="PGCK01000005">
    <property type="protein sequence ID" value="MCD1294926.1"/>
    <property type="molecule type" value="Genomic_DNA"/>
</dbReference>
<dbReference type="InterPro" id="IPR001387">
    <property type="entry name" value="Cro/C1-type_HTH"/>
</dbReference>
<dbReference type="AlphaFoldDB" id="A0AAP2W7C0"/>
<dbReference type="HAMAP" id="MF_00584">
    <property type="entry name" value="HTH_type_cro_C1"/>
    <property type="match status" value="1"/>
</dbReference>
<keyword evidence="2 4" id="KW-0238">DNA-binding</keyword>
<sequence>MTRETLLDRVISLLQKAEFILSEKCDIRPRSFDLGARRGKTFLLIKVLSNIEGLGEETSLEMRRLAVLFSGSPIIIGEHTNDHPLESGAVYLRYGIPCINIETLHDFFVEEVPPLVYAAPGGLYVEIDGDTLKAIREVKGISLGDMSKQLGVSRRTISKYESGMNATIEIALRLEEILDSPIARPINILITLDKARQEQNQPNDLRKANPLERDALSALMNIGFEVYHTTRAPFNALSRDDYNKMLTGVSDYTEVMLKKAKFMSSLASVAGTYSLFIVDGMRHPKQIGNTLLIMREDLKDINDTEDLFTIFGEKMDPDKSNN</sequence>
<dbReference type="InterPro" id="IPR010982">
    <property type="entry name" value="Lambda_DNA-bd_dom_sf"/>
</dbReference>
<feature type="domain" description="HTH cro/C1-type" evidence="5">
    <location>
        <begin position="132"/>
        <end position="189"/>
    </location>
</feature>
<evidence type="ECO:0000256" key="3">
    <source>
        <dbReference type="ARBA" id="ARBA00023163"/>
    </source>
</evidence>
<dbReference type="PROSITE" id="PS50943">
    <property type="entry name" value="HTH_CROC1"/>
    <property type="match status" value="1"/>
</dbReference>
<gene>
    <name evidence="6" type="ORF">CUJ83_07935</name>
</gene>
<dbReference type="Pfam" id="PF01381">
    <property type="entry name" value="HTH_3"/>
    <property type="match status" value="1"/>
</dbReference>
<dbReference type="SMART" id="SM00530">
    <property type="entry name" value="HTH_XRE"/>
    <property type="match status" value="1"/>
</dbReference>
<organism evidence="6 7">
    <name type="scientific">Methanooceanicella nereidis</name>
    <dbReference type="NCBI Taxonomy" id="2052831"/>
    <lineage>
        <taxon>Archaea</taxon>
        <taxon>Methanobacteriati</taxon>
        <taxon>Methanobacteriota</taxon>
        <taxon>Stenosarchaea group</taxon>
        <taxon>Methanomicrobia</taxon>
        <taxon>Methanocellales</taxon>
        <taxon>Methanocellaceae</taxon>
        <taxon>Methanooceanicella</taxon>
    </lineage>
</organism>
<accession>A0AAP2W7C0</accession>
<evidence type="ECO:0000313" key="7">
    <source>
        <dbReference type="Proteomes" id="UP001320159"/>
    </source>
</evidence>
<keyword evidence="1 4" id="KW-0805">Transcription regulation</keyword>
<dbReference type="CDD" id="cd00093">
    <property type="entry name" value="HTH_XRE"/>
    <property type="match status" value="1"/>
</dbReference>
<evidence type="ECO:0000313" key="6">
    <source>
        <dbReference type="EMBL" id="MCD1294926.1"/>
    </source>
</evidence>
<evidence type="ECO:0000256" key="4">
    <source>
        <dbReference type="HAMAP-Rule" id="MF_00584"/>
    </source>
</evidence>
<evidence type="ECO:0000256" key="1">
    <source>
        <dbReference type="ARBA" id="ARBA00023015"/>
    </source>
</evidence>
<keyword evidence="7" id="KW-1185">Reference proteome</keyword>
<dbReference type="GO" id="GO:0003700">
    <property type="term" value="F:DNA-binding transcription factor activity"/>
    <property type="evidence" value="ECO:0007669"/>
    <property type="project" value="UniProtKB-UniRule"/>
</dbReference>